<comment type="caution">
    <text evidence="10">Lacks conserved residue(s) required for the propagation of feature annotation.</text>
</comment>
<feature type="transmembrane region" description="Helical" evidence="10">
    <location>
        <begin position="286"/>
        <end position="306"/>
    </location>
</feature>
<dbReference type="GO" id="GO:0005886">
    <property type="term" value="C:plasma membrane"/>
    <property type="evidence" value="ECO:0007669"/>
    <property type="project" value="UniProtKB-SubCell"/>
</dbReference>
<gene>
    <name evidence="11" type="ORF">Zmor_020481</name>
</gene>
<dbReference type="EMBL" id="JALNTZ010000006">
    <property type="protein sequence ID" value="KAJ3648698.1"/>
    <property type="molecule type" value="Genomic_DNA"/>
</dbReference>
<comment type="subcellular location">
    <subcellularLocation>
        <location evidence="1 10">Cell membrane</location>
        <topology evidence="1 10">Multi-pass membrane protein</topology>
    </subcellularLocation>
</comment>
<evidence type="ECO:0000256" key="5">
    <source>
        <dbReference type="ARBA" id="ARBA00022725"/>
    </source>
</evidence>
<keyword evidence="6 10" id="KW-1133">Transmembrane helix</keyword>
<feature type="transmembrane region" description="Helical" evidence="10">
    <location>
        <begin position="35"/>
        <end position="62"/>
    </location>
</feature>
<name>A0AA38M9Q1_9CUCU</name>
<keyword evidence="4 10" id="KW-0812">Transmembrane</keyword>
<feature type="transmembrane region" description="Helical" evidence="10">
    <location>
        <begin position="130"/>
        <end position="149"/>
    </location>
</feature>
<keyword evidence="9 10" id="KW-0807">Transducer</keyword>
<evidence type="ECO:0000256" key="2">
    <source>
        <dbReference type="ARBA" id="ARBA00022475"/>
    </source>
</evidence>
<dbReference type="GO" id="GO:0007165">
    <property type="term" value="P:signal transduction"/>
    <property type="evidence" value="ECO:0007669"/>
    <property type="project" value="UniProtKB-KW"/>
</dbReference>
<dbReference type="InterPro" id="IPR004117">
    <property type="entry name" value="7tm6_olfct_rcpt"/>
</dbReference>
<evidence type="ECO:0000313" key="11">
    <source>
        <dbReference type="EMBL" id="KAJ3648698.1"/>
    </source>
</evidence>
<feature type="transmembrane region" description="Helical" evidence="10">
    <location>
        <begin position="68"/>
        <end position="87"/>
    </location>
</feature>
<accession>A0AA38M9Q1</accession>
<evidence type="ECO:0000256" key="1">
    <source>
        <dbReference type="ARBA" id="ARBA00004651"/>
    </source>
</evidence>
<evidence type="ECO:0000313" key="12">
    <source>
        <dbReference type="Proteomes" id="UP001168821"/>
    </source>
</evidence>
<evidence type="ECO:0000256" key="10">
    <source>
        <dbReference type="RuleBase" id="RU351113"/>
    </source>
</evidence>
<dbReference type="Pfam" id="PF02949">
    <property type="entry name" value="7tm_6"/>
    <property type="match status" value="1"/>
</dbReference>
<dbReference type="GO" id="GO:0005549">
    <property type="term" value="F:odorant binding"/>
    <property type="evidence" value="ECO:0007669"/>
    <property type="project" value="InterPro"/>
</dbReference>
<protein>
    <recommendedName>
        <fullName evidence="10">Odorant receptor</fullName>
    </recommendedName>
</protein>
<keyword evidence="7 10" id="KW-0472">Membrane</keyword>
<evidence type="ECO:0000256" key="7">
    <source>
        <dbReference type="ARBA" id="ARBA00023136"/>
    </source>
</evidence>
<keyword evidence="12" id="KW-1185">Reference proteome</keyword>
<evidence type="ECO:0000256" key="9">
    <source>
        <dbReference type="ARBA" id="ARBA00023224"/>
    </source>
</evidence>
<keyword evidence="8 10" id="KW-0675">Receptor</keyword>
<dbReference type="AlphaFoldDB" id="A0AA38M9Q1"/>
<sequence>MAHFDWKSTIRANIFTLRTMGLWPKHNRKYEFNLYLLYAFVVIFFFAVVHILTLAINVFFIYNNFDALMKTTYILVTELLSLVKIYFFTRNIQIVKQLLTMLDKKPFQPRTVIQKVLIERDLKLWTQMYSMLWVSCIAALLFWAIFPILDGSYREGQLPFLAWYPFDFGVTPMYQITYVYQILSTSVVAMCTSNIDTFLAALNLFAGAQFDVLCDNLKQLNLCEDDSKSKEDLKICFQHHREILSFGESINKFLDWIVFFQFFASAVTIGLAMFQLTVIAPFSSEFYSVISFGGAVIVEIFMYCWYGNELTLKSRNLAYAIFEADWSMASIEVKRLLIFFMLRSQKEFTVSPFNLFQLSLETFIKILKTGWSYFALVHSVNIQY</sequence>
<reference evidence="11" key="1">
    <citation type="journal article" date="2023" name="G3 (Bethesda)">
        <title>Whole genome assemblies of Zophobas morio and Tenebrio molitor.</title>
        <authorList>
            <person name="Kaur S."/>
            <person name="Stinson S.A."/>
            <person name="diCenzo G.C."/>
        </authorList>
    </citation>
    <scope>NUCLEOTIDE SEQUENCE</scope>
    <source>
        <strain evidence="11">QUZm001</strain>
    </source>
</reference>
<keyword evidence="2" id="KW-1003">Cell membrane</keyword>
<evidence type="ECO:0000256" key="8">
    <source>
        <dbReference type="ARBA" id="ARBA00023170"/>
    </source>
</evidence>
<evidence type="ECO:0000256" key="4">
    <source>
        <dbReference type="ARBA" id="ARBA00022692"/>
    </source>
</evidence>
<evidence type="ECO:0000256" key="6">
    <source>
        <dbReference type="ARBA" id="ARBA00022989"/>
    </source>
</evidence>
<comment type="caution">
    <text evidence="11">The sequence shown here is derived from an EMBL/GenBank/DDBJ whole genome shotgun (WGS) entry which is preliminary data.</text>
</comment>
<dbReference type="PANTHER" id="PTHR21137:SF35">
    <property type="entry name" value="ODORANT RECEPTOR 19A-RELATED"/>
    <property type="match status" value="1"/>
</dbReference>
<organism evidence="11 12">
    <name type="scientific">Zophobas morio</name>
    <dbReference type="NCBI Taxonomy" id="2755281"/>
    <lineage>
        <taxon>Eukaryota</taxon>
        <taxon>Metazoa</taxon>
        <taxon>Ecdysozoa</taxon>
        <taxon>Arthropoda</taxon>
        <taxon>Hexapoda</taxon>
        <taxon>Insecta</taxon>
        <taxon>Pterygota</taxon>
        <taxon>Neoptera</taxon>
        <taxon>Endopterygota</taxon>
        <taxon>Coleoptera</taxon>
        <taxon>Polyphaga</taxon>
        <taxon>Cucujiformia</taxon>
        <taxon>Tenebrionidae</taxon>
        <taxon>Zophobas</taxon>
    </lineage>
</organism>
<dbReference type="GO" id="GO:0004984">
    <property type="term" value="F:olfactory receptor activity"/>
    <property type="evidence" value="ECO:0007669"/>
    <property type="project" value="InterPro"/>
</dbReference>
<feature type="transmembrane region" description="Helical" evidence="10">
    <location>
        <begin position="253"/>
        <end position="274"/>
    </location>
</feature>
<keyword evidence="3 10" id="KW-0716">Sensory transduction</keyword>
<keyword evidence="5 10" id="KW-0552">Olfaction</keyword>
<proteinExistence type="inferred from homology"/>
<feature type="transmembrane region" description="Helical" evidence="10">
    <location>
        <begin position="161"/>
        <end position="180"/>
    </location>
</feature>
<dbReference type="Proteomes" id="UP001168821">
    <property type="component" value="Unassembled WGS sequence"/>
</dbReference>
<dbReference type="PANTHER" id="PTHR21137">
    <property type="entry name" value="ODORANT RECEPTOR"/>
    <property type="match status" value="1"/>
</dbReference>
<comment type="similarity">
    <text evidence="10">Belongs to the insect chemoreceptor superfamily. Heteromeric odorant receptor channel (TC 1.A.69) family.</text>
</comment>
<evidence type="ECO:0000256" key="3">
    <source>
        <dbReference type="ARBA" id="ARBA00022606"/>
    </source>
</evidence>